<name>A0A8K0DZ21_9ROSA</name>
<dbReference type="Proteomes" id="UP000796880">
    <property type="component" value="Unassembled WGS sequence"/>
</dbReference>
<evidence type="ECO:0000256" key="2">
    <source>
        <dbReference type="ARBA" id="ARBA00007577"/>
    </source>
</evidence>
<dbReference type="InterPro" id="IPR036640">
    <property type="entry name" value="ABC1_TM_sf"/>
</dbReference>
<reference evidence="15" key="1">
    <citation type="submission" date="2020-03" db="EMBL/GenBank/DDBJ databases">
        <title>A high-quality chromosome-level genome assembly of a woody plant with both climbing and erect habits, Rhamnella rubrinervis.</title>
        <authorList>
            <person name="Lu Z."/>
            <person name="Yang Y."/>
            <person name="Zhu X."/>
            <person name="Sun Y."/>
        </authorList>
    </citation>
    <scope>NUCLEOTIDE SEQUENCE</scope>
    <source>
        <strain evidence="15">BYM</strain>
        <tissue evidence="15">Leaf</tissue>
    </source>
</reference>
<dbReference type="GO" id="GO:0005524">
    <property type="term" value="F:ATP binding"/>
    <property type="evidence" value="ECO:0007669"/>
    <property type="project" value="UniProtKB-KW"/>
</dbReference>
<keyword evidence="4 12" id="KW-0812">Transmembrane</keyword>
<evidence type="ECO:0000256" key="5">
    <source>
        <dbReference type="ARBA" id="ARBA00022737"/>
    </source>
</evidence>
<dbReference type="SMART" id="SM00382">
    <property type="entry name" value="AAA"/>
    <property type="match status" value="2"/>
</dbReference>
<dbReference type="InterPro" id="IPR003439">
    <property type="entry name" value="ABC_transporter-like_ATP-bd"/>
</dbReference>
<dbReference type="InterPro" id="IPR017871">
    <property type="entry name" value="ABC_transporter-like_CS"/>
</dbReference>
<feature type="transmembrane region" description="Helical" evidence="12">
    <location>
        <begin position="204"/>
        <end position="228"/>
    </location>
</feature>
<dbReference type="FunFam" id="3.40.50.300:FF:000066">
    <property type="entry name" value="ABC transporter B family member 1"/>
    <property type="match status" value="2"/>
</dbReference>
<evidence type="ECO:0000313" key="15">
    <source>
        <dbReference type="EMBL" id="KAF3436609.1"/>
    </source>
</evidence>
<evidence type="ECO:0000256" key="1">
    <source>
        <dbReference type="ARBA" id="ARBA00004651"/>
    </source>
</evidence>
<dbReference type="CDD" id="cd03249">
    <property type="entry name" value="ABC_MTABC3_MDL1_MDL2"/>
    <property type="match status" value="2"/>
</dbReference>
<evidence type="ECO:0000256" key="4">
    <source>
        <dbReference type="ARBA" id="ARBA00022692"/>
    </source>
</evidence>
<dbReference type="PROSITE" id="PS00211">
    <property type="entry name" value="ABC_TRANSPORTER_1"/>
    <property type="match status" value="2"/>
</dbReference>
<feature type="transmembrane region" description="Helical" evidence="12">
    <location>
        <begin position="109"/>
        <end position="129"/>
    </location>
</feature>
<feature type="transmembrane region" description="Helical" evidence="12">
    <location>
        <begin position="289"/>
        <end position="308"/>
    </location>
</feature>
<evidence type="ECO:0000256" key="8">
    <source>
        <dbReference type="ARBA" id="ARBA00022989"/>
    </source>
</evidence>
<dbReference type="GO" id="GO:0015421">
    <property type="term" value="F:ABC-type oligopeptide transporter activity"/>
    <property type="evidence" value="ECO:0007669"/>
    <property type="project" value="TreeGrafter"/>
</dbReference>
<evidence type="ECO:0000256" key="6">
    <source>
        <dbReference type="ARBA" id="ARBA00022741"/>
    </source>
</evidence>
<comment type="caution">
    <text evidence="15">The sequence shown here is derived from an EMBL/GenBank/DDBJ whole genome shotgun (WGS) entry which is preliminary data.</text>
</comment>
<keyword evidence="7" id="KW-0067">ATP-binding</keyword>
<organism evidence="15 16">
    <name type="scientific">Rhamnella rubrinervis</name>
    <dbReference type="NCBI Taxonomy" id="2594499"/>
    <lineage>
        <taxon>Eukaryota</taxon>
        <taxon>Viridiplantae</taxon>
        <taxon>Streptophyta</taxon>
        <taxon>Embryophyta</taxon>
        <taxon>Tracheophyta</taxon>
        <taxon>Spermatophyta</taxon>
        <taxon>Magnoliopsida</taxon>
        <taxon>eudicotyledons</taxon>
        <taxon>Gunneridae</taxon>
        <taxon>Pentapetalae</taxon>
        <taxon>rosids</taxon>
        <taxon>fabids</taxon>
        <taxon>Rosales</taxon>
        <taxon>Rhamnaceae</taxon>
        <taxon>rhamnoid group</taxon>
        <taxon>Rhamneae</taxon>
        <taxon>Rhamnella</taxon>
    </lineage>
</organism>
<feature type="transmembrane region" description="Helical" evidence="12">
    <location>
        <begin position="720"/>
        <end position="744"/>
    </location>
</feature>
<feature type="region of interest" description="Disordered" evidence="11">
    <location>
        <begin position="1"/>
        <end position="38"/>
    </location>
</feature>
<evidence type="ECO:0000256" key="7">
    <source>
        <dbReference type="ARBA" id="ARBA00022840"/>
    </source>
</evidence>
<dbReference type="GO" id="GO:0005886">
    <property type="term" value="C:plasma membrane"/>
    <property type="evidence" value="ECO:0007669"/>
    <property type="project" value="UniProtKB-SubCell"/>
</dbReference>
<feature type="transmembrane region" description="Helical" evidence="12">
    <location>
        <begin position="58"/>
        <end position="82"/>
    </location>
</feature>
<dbReference type="SUPFAM" id="SSF90123">
    <property type="entry name" value="ABC transporter transmembrane region"/>
    <property type="match status" value="2"/>
</dbReference>
<proteinExistence type="inferred from homology"/>
<evidence type="ECO:0000259" key="13">
    <source>
        <dbReference type="PROSITE" id="PS50893"/>
    </source>
</evidence>
<evidence type="ECO:0000256" key="9">
    <source>
        <dbReference type="ARBA" id="ARBA00023136"/>
    </source>
</evidence>
<evidence type="ECO:0000256" key="10">
    <source>
        <dbReference type="ARBA" id="ARBA00023180"/>
    </source>
</evidence>
<protein>
    <submittedName>
        <fullName evidence="15">Uncharacterized protein</fullName>
    </submittedName>
</protein>
<dbReference type="PROSITE" id="PS50929">
    <property type="entry name" value="ABC_TM1F"/>
    <property type="match status" value="2"/>
</dbReference>
<dbReference type="PANTHER" id="PTHR43394:SF16">
    <property type="entry name" value="ABC TRANSPORTER B FAMILY MEMBER 4-LIKE ISOFORM X1"/>
    <property type="match status" value="1"/>
</dbReference>
<dbReference type="GO" id="GO:0090374">
    <property type="term" value="P:oligopeptide export from mitochondrion"/>
    <property type="evidence" value="ECO:0007669"/>
    <property type="project" value="TreeGrafter"/>
</dbReference>
<feature type="domain" description="ABC transporter" evidence="13">
    <location>
        <begin position="384"/>
        <end position="620"/>
    </location>
</feature>
<dbReference type="GO" id="GO:0016887">
    <property type="term" value="F:ATP hydrolysis activity"/>
    <property type="evidence" value="ECO:0007669"/>
    <property type="project" value="InterPro"/>
</dbReference>
<dbReference type="EMBL" id="VOIH02000010">
    <property type="protein sequence ID" value="KAF3436609.1"/>
    <property type="molecule type" value="Genomic_DNA"/>
</dbReference>
<keyword evidence="8 12" id="KW-1133">Transmembrane helix</keyword>
<dbReference type="InterPro" id="IPR039421">
    <property type="entry name" value="Type_1_exporter"/>
</dbReference>
<keyword evidence="3" id="KW-0813">Transport</keyword>
<gene>
    <name evidence="15" type="ORF">FNV43_RR23701</name>
</gene>
<dbReference type="FunFam" id="1.20.1560.10:FF:000044">
    <property type="entry name" value="ABC transporter B family member 9"/>
    <property type="match status" value="1"/>
</dbReference>
<feature type="transmembrane region" description="Helical" evidence="12">
    <location>
        <begin position="853"/>
        <end position="879"/>
    </location>
</feature>
<dbReference type="InterPro" id="IPR003593">
    <property type="entry name" value="AAA+_ATPase"/>
</dbReference>
<evidence type="ECO:0000259" key="14">
    <source>
        <dbReference type="PROSITE" id="PS50929"/>
    </source>
</evidence>
<evidence type="ECO:0000256" key="3">
    <source>
        <dbReference type="ARBA" id="ARBA00022448"/>
    </source>
</evidence>
<dbReference type="OrthoDB" id="6500128at2759"/>
<accession>A0A8K0DZ21</accession>
<dbReference type="Gene3D" id="3.40.50.300">
    <property type="entry name" value="P-loop containing nucleotide triphosphate hydrolases"/>
    <property type="match status" value="2"/>
</dbReference>
<keyword evidence="9 12" id="KW-0472">Membrane</keyword>
<dbReference type="SUPFAM" id="SSF52540">
    <property type="entry name" value="P-loop containing nucleoside triphosphate hydrolases"/>
    <property type="match status" value="2"/>
</dbReference>
<dbReference type="PROSITE" id="PS50893">
    <property type="entry name" value="ABC_TRANSPORTER_2"/>
    <property type="match status" value="2"/>
</dbReference>
<evidence type="ECO:0000256" key="11">
    <source>
        <dbReference type="SAM" id="MobiDB-lite"/>
    </source>
</evidence>
<dbReference type="CDD" id="cd18577">
    <property type="entry name" value="ABC_6TM_Pgp_ABCB1_D1_like"/>
    <property type="match status" value="1"/>
</dbReference>
<dbReference type="GO" id="GO:0010329">
    <property type="term" value="F:auxin efflux transmembrane transporter activity"/>
    <property type="evidence" value="ECO:0007669"/>
    <property type="project" value="UniProtKB-ARBA"/>
</dbReference>
<feature type="transmembrane region" description="Helical" evidence="12">
    <location>
        <begin position="764"/>
        <end position="791"/>
    </location>
</feature>
<keyword evidence="5" id="KW-0677">Repeat</keyword>
<feature type="domain" description="ABC transporter" evidence="13">
    <location>
        <begin position="1046"/>
        <end position="1284"/>
    </location>
</feature>
<keyword evidence="16" id="KW-1185">Reference proteome</keyword>
<comment type="subcellular location">
    <subcellularLocation>
        <location evidence="1">Cell membrane</location>
        <topology evidence="1">Multi-pass membrane protein</topology>
    </subcellularLocation>
</comment>
<dbReference type="InterPro" id="IPR011527">
    <property type="entry name" value="ABC1_TM_dom"/>
</dbReference>
<feature type="domain" description="ABC transmembrane type-1" evidence="14">
    <location>
        <begin position="62"/>
        <end position="349"/>
    </location>
</feature>
<evidence type="ECO:0000256" key="12">
    <source>
        <dbReference type="SAM" id="Phobius"/>
    </source>
</evidence>
<dbReference type="InterPro" id="IPR027417">
    <property type="entry name" value="P-loop_NTPase"/>
</dbReference>
<comment type="similarity">
    <text evidence="2">Belongs to the ABC transporter superfamily. ABCB family. Multidrug resistance exporter (TC 3.A.1.201) subfamily.</text>
</comment>
<keyword evidence="10" id="KW-0325">Glycoprotein</keyword>
<dbReference type="GO" id="GO:0005743">
    <property type="term" value="C:mitochondrial inner membrane"/>
    <property type="evidence" value="ECO:0007669"/>
    <property type="project" value="TreeGrafter"/>
</dbReference>
<dbReference type="GO" id="GO:0010328">
    <property type="term" value="F:auxin influx transmembrane transporter activity"/>
    <property type="evidence" value="ECO:0007669"/>
    <property type="project" value="UniProtKB-ARBA"/>
</dbReference>
<keyword evidence="6" id="KW-0547">Nucleotide-binding</keyword>
<dbReference type="Pfam" id="PF00005">
    <property type="entry name" value="ABC_tran"/>
    <property type="match status" value="2"/>
</dbReference>
<dbReference type="PANTHER" id="PTHR43394">
    <property type="entry name" value="ATP-DEPENDENT PERMEASE MDL1, MITOCHONDRIAL"/>
    <property type="match status" value="1"/>
</dbReference>
<feature type="domain" description="ABC transmembrane type-1" evidence="14">
    <location>
        <begin position="724"/>
        <end position="1010"/>
    </location>
</feature>
<dbReference type="Pfam" id="PF00664">
    <property type="entry name" value="ABC_membrane"/>
    <property type="match status" value="2"/>
</dbReference>
<dbReference type="FunFam" id="1.20.1560.10:FF:000025">
    <property type="entry name" value="ABC transporter B family member 9"/>
    <property type="match status" value="1"/>
</dbReference>
<dbReference type="CDD" id="cd18578">
    <property type="entry name" value="ABC_6TM_Pgp_ABCB1_D2_like"/>
    <property type="match status" value="1"/>
</dbReference>
<dbReference type="Gene3D" id="1.20.1560.10">
    <property type="entry name" value="ABC transporter type 1, transmembrane domain"/>
    <property type="match status" value="1"/>
</dbReference>
<evidence type="ECO:0000313" key="16">
    <source>
        <dbReference type="Proteomes" id="UP000796880"/>
    </source>
</evidence>
<dbReference type="FunFam" id="1.20.1560.10:FF:000009">
    <property type="entry name" value="ABC transporter B family member 1"/>
    <property type="match status" value="1"/>
</dbReference>
<sequence length="1302" mass="139946">MVEENGVDGGLNMHEATTSKCPVEGSGKNEDQQGSDEGNAAEKVPFHKLFSFADDIDIILMILGTAGAIGNGICLPLMTVVLGDMINSFGSNQNSNDVTDVVSKVSLKFVYLGLGSLVAASLQVACWMVTGERQAARIRNLYLKTILRQDIAFFDKETNTGEVIGRMSGDTVLIQDAMGEKVGKCIQLVSAFTGGFVIAFIKGWLLTLVMLSGIPLMVAAGSFMAIIVSKTTSRGQSAYANAANVVEQTIGSIRTVVSFTGEKQAITHYKKFLASAYKSGVHEATATGSGLGVLMFVFFCTYSLAVWFGSKMIREKGYNGGEILNVIIAVLTGAMSLGQASPCMGAFAAGQAAAFKMFDTIKRKPEIDASDSRGKTLDDVRGDIEFREVYFSYPARPDEQIFSGFSLSISSGTTNALVGQSGSGKSTVISLIERFYDPLAGEVMIDSINLKEFQLKWIRGKIGLVSQEPVLFASTIKDNIAYGKEGATIEEIRGAAELANAAKFIDKLPQGLDTMVGEHGTQLSGGQKQRVAIARAILKDPRILLLDEATSALDVESERIVQEALDRIMVNRTTVVVAHRLSTVKSADTIAVIHRGKVVEKGSHSELVEDPEGAYSQLIRLQEVNKDSEQAAGNQNKSEMSVESFRQSSQKTSSFVRSLSRGSSVGNSSRHSFSVSLGLATGFGAYDNALTEPEQAPAQAAEHPPEVPLRRLAYLNKPEIPVLILGTIACSISGLVLPIFGLLVSSVIKMFYEPPHKQKKDSEFWALMFVTLGVASLLAIPAQGFFFSIAGCKLIQRIRLMCFEKVVYMEVGWFDEPENSSGAVGSRLSTDAARLRALVGDQLCQTVQNIATAVAGLVIAFVACWQLAFIILILIPLIGLNGYIQIKFMKGFSGDAKMMYEEATQVATDAVGSIRTVASFCAEEKVMELYKKKCEGPAMTGIRQGLISGIGFGVSFFLLFCVYATSFYAGARLVDAGKATFSDVFRVFMALAMAGMGVSQTSTLAPDTSKAKAAAASIFAIIDRESKIDSSNESAGTTIENVKGEIQLRHVSFKYPSRPDIQILRDLSLTIHAGKTVALVGESGSGKSTVIALLQRFYDPESGQITLDGIEIQKLRVKWLRQQMGVVSQEPVLFNDTIRANIAYGKELGNATEAEVIEAAKLANAHNFISGLQQGYETLVGERGVQLSGGQKQRVAIARAIIKNPKILLLDEATSALDAESERVVQDALDRVMVNRTTVVVAHRLSTIKNADLIAVVKNGVIVEKGHHDTLIHKSDGFYASLVTLHLHTSTPAAASDGTTTA</sequence>
<feature type="transmembrane region" description="Helical" evidence="12">
    <location>
        <begin position="946"/>
        <end position="969"/>
    </location>
</feature>